<dbReference type="RefSeq" id="WP_286248714.1">
    <property type="nucleotide sequence ID" value="NZ_AP018448.1"/>
</dbReference>
<name>A0ABM7F3K6_9ACTN</name>
<protein>
    <submittedName>
        <fullName evidence="6">Transcriptional regulator, TetR family</fullName>
    </submittedName>
</protein>
<dbReference type="PANTHER" id="PTHR30055:SF151">
    <property type="entry name" value="TRANSCRIPTIONAL REGULATORY PROTEIN"/>
    <property type="match status" value="1"/>
</dbReference>
<organism evidence="6 7">
    <name type="scientific">Streptomyces graminofaciens</name>
    <dbReference type="NCBI Taxonomy" id="68212"/>
    <lineage>
        <taxon>Bacteria</taxon>
        <taxon>Bacillati</taxon>
        <taxon>Actinomycetota</taxon>
        <taxon>Actinomycetes</taxon>
        <taxon>Kitasatosporales</taxon>
        <taxon>Streptomycetaceae</taxon>
        <taxon>Streptomyces</taxon>
    </lineage>
</organism>
<dbReference type="PROSITE" id="PS50977">
    <property type="entry name" value="HTH_TETR_2"/>
    <property type="match status" value="1"/>
</dbReference>
<reference evidence="6 7" key="2">
    <citation type="journal article" date="2023" name="ChemBioChem">
        <title>Acyltransferase Domain Exchange between Two Independent Type I Polyketide Synthases in the Same Producer Strain of Macrolide Antibiotics.</title>
        <authorList>
            <person name="Kudo F."/>
            <person name="Kishikawa K."/>
            <person name="Tsuboi K."/>
            <person name="Kido T."/>
            <person name="Usui T."/>
            <person name="Hashimoto J."/>
            <person name="Shin-Ya K."/>
            <person name="Miyanaga A."/>
            <person name="Eguchi T."/>
        </authorList>
    </citation>
    <scope>NUCLEOTIDE SEQUENCE [LARGE SCALE GENOMIC DNA]</scope>
    <source>
        <strain evidence="6 7">A-8890</strain>
    </source>
</reference>
<evidence type="ECO:0000256" key="2">
    <source>
        <dbReference type="ARBA" id="ARBA00023125"/>
    </source>
</evidence>
<feature type="domain" description="HTH tetR-type" evidence="5">
    <location>
        <begin position="8"/>
        <end position="66"/>
    </location>
</feature>
<dbReference type="Pfam" id="PF02909">
    <property type="entry name" value="TetR_C_1"/>
    <property type="match status" value="1"/>
</dbReference>
<dbReference type="Proteomes" id="UP001321542">
    <property type="component" value="Chromosome"/>
</dbReference>
<evidence type="ECO:0000259" key="5">
    <source>
        <dbReference type="PROSITE" id="PS50977"/>
    </source>
</evidence>
<dbReference type="InterPro" id="IPR001647">
    <property type="entry name" value="HTH_TetR"/>
</dbReference>
<dbReference type="EMBL" id="AP018448">
    <property type="protein sequence ID" value="BBC30268.1"/>
    <property type="molecule type" value="Genomic_DNA"/>
</dbReference>
<dbReference type="SUPFAM" id="SSF46689">
    <property type="entry name" value="Homeodomain-like"/>
    <property type="match status" value="1"/>
</dbReference>
<feature type="DNA-binding region" description="H-T-H motif" evidence="4">
    <location>
        <begin position="29"/>
        <end position="48"/>
    </location>
</feature>
<dbReference type="InterPro" id="IPR050109">
    <property type="entry name" value="HTH-type_TetR-like_transc_reg"/>
</dbReference>
<evidence type="ECO:0000313" key="7">
    <source>
        <dbReference type="Proteomes" id="UP001321542"/>
    </source>
</evidence>
<evidence type="ECO:0000256" key="4">
    <source>
        <dbReference type="PROSITE-ProRule" id="PRU00335"/>
    </source>
</evidence>
<evidence type="ECO:0000256" key="1">
    <source>
        <dbReference type="ARBA" id="ARBA00023015"/>
    </source>
</evidence>
<dbReference type="InterPro" id="IPR036271">
    <property type="entry name" value="Tet_transcr_reg_TetR-rel_C_sf"/>
</dbReference>
<keyword evidence="3" id="KW-0804">Transcription</keyword>
<evidence type="ECO:0000313" key="6">
    <source>
        <dbReference type="EMBL" id="BBC30268.1"/>
    </source>
</evidence>
<dbReference type="InterPro" id="IPR004111">
    <property type="entry name" value="Repressor_TetR_C"/>
</dbReference>
<dbReference type="PANTHER" id="PTHR30055">
    <property type="entry name" value="HTH-TYPE TRANSCRIPTIONAL REGULATOR RUTR"/>
    <property type="match status" value="1"/>
</dbReference>
<dbReference type="SUPFAM" id="SSF48498">
    <property type="entry name" value="Tetracyclin repressor-like, C-terminal domain"/>
    <property type="match status" value="1"/>
</dbReference>
<proteinExistence type="predicted"/>
<accession>A0ABM7F3K6</accession>
<keyword evidence="7" id="KW-1185">Reference proteome</keyword>
<sequence length="205" mass="22455">MGRPRTPLLDRERITTTALELVDAQGEFSVPQIARRLGVQTGSVYHHVDGRDGIVELLRERVTEGIDVTALDLRPWDTALATWARSYRAAFAAHPRTIPLLMTSPVRASHVLEQYERAVTLLLDAGFPLPDVMPTLVALENLVLGSALDLTAPVAMWEIEDASATPHLAEALDAAGDERADSAFDLALEGFLAHARRRLEAYAQV</sequence>
<keyword evidence="1" id="KW-0805">Transcription regulation</keyword>
<evidence type="ECO:0000256" key="3">
    <source>
        <dbReference type="ARBA" id="ARBA00023163"/>
    </source>
</evidence>
<gene>
    <name evidence="6" type="ORF">SGFS_015620</name>
</gene>
<dbReference type="Gene3D" id="1.10.357.10">
    <property type="entry name" value="Tetracycline Repressor, domain 2"/>
    <property type="match status" value="1"/>
</dbReference>
<reference evidence="6 7" key="1">
    <citation type="journal article" date="2010" name="ChemBioChem">
        <title>Cloning and characterization of the biosynthetic gene cluster of 16-membered macrolide antibiotic FD-891: involvement of a dual functional cytochrome P450 monooxygenase catalyzing epoxidation and hydroxylation.</title>
        <authorList>
            <person name="Kudo F."/>
            <person name="Motegi A."/>
            <person name="Mizoue K."/>
            <person name="Eguchi T."/>
        </authorList>
    </citation>
    <scope>NUCLEOTIDE SEQUENCE [LARGE SCALE GENOMIC DNA]</scope>
    <source>
        <strain evidence="6 7">A-8890</strain>
    </source>
</reference>
<dbReference type="InterPro" id="IPR009057">
    <property type="entry name" value="Homeodomain-like_sf"/>
</dbReference>
<keyword evidence="2 4" id="KW-0238">DNA-binding</keyword>